<evidence type="ECO:0000313" key="5">
    <source>
        <dbReference type="EMBL" id="QVV88566.1"/>
    </source>
</evidence>
<comment type="catalytic activity">
    <reaction evidence="1">
        <text>a beta-lactam + H2O = a substituted beta-amino acid</text>
        <dbReference type="Rhea" id="RHEA:20401"/>
        <dbReference type="ChEBI" id="CHEBI:15377"/>
        <dbReference type="ChEBI" id="CHEBI:35627"/>
        <dbReference type="ChEBI" id="CHEBI:140347"/>
        <dbReference type="EC" id="3.5.2.6"/>
    </reaction>
</comment>
<dbReference type="GO" id="GO:0017001">
    <property type="term" value="P:antibiotic catabolic process"/>
    <property type="evidence" value="ECO:0007669"/>
    <property type="project" value="InterPro"/>
</dbReference>
<dbReference type="Gene3D" id="3.40.710.10">
    <property type="entry name" value="DD-peptidase/beta-lactamase superfamily"/>
    <property type="match status" value="1"/>
</dbReference>
<evidence type="ECO:0000259" key="4">
    <source>
        <dbReference type="Pfam" id="PF00144"/>
    </source>
</evidence>
<proteinExistence type="predicted"/>
<keyword evidence="6" id="KW-1185">Reference proteome</keyword>
<dbReference type="PANTHER" id="PTHR46825:SF8">
    <property type="entry name" value="BETA-LACTAMASE-RELATED"/>
    <property type="match status" value="1"/>
</dbReference>
<evidence type="ECO:0000256" key="3">
    <source>
        <dbReference type="ARBA" id="ARBA00023251"/>
    </source>
</evidence>
<dbReference type="KEGG" id="mrtj:KHC33_14765"/>
<dbReference type="InterPro" id="IPR012338">
    <property type="entry name" value="Beta-lactam/transpept-like"/>
</dbReference>
<evidence type="ECO:0000256" key="1">
    <source>
        <dbReference type="ARBA" id="ARBA00001526"/>
    </source>
</evidence>
<dbReference type="AlphaFoldDB" id="A0A8E7B1E7"/>
<dbReference type="GeneID" id="65098471"/>
<evidence type="ECO:0000256" key="2">
    <source>
        <dbReference type="ARBA" id="ARBA00022801"/>
    </source>
</evidence>
<dbReference type="SUPFAM" id="SSF56601">
    <property type="entry name" value="beta-lactamase/transpeptidase-like"/>
    <property type="match status" value="1"/>
</dbReference>
<dbReference type="Proteomes" id="UP000680656">
    <property type="component" value="Chromosome"/>
</dbReference>
<keyword evidence="3" id="KW-0046">Antibiotic resistance</keyword>
<keyword evidence="2 5" id="KW-0378">Hydrolase</keyword>
<sequence>MRKITGNVKGIIPLILILTFLQVCFPVVGIMSPEEWRMTTPGNFSTLSAEEVDLVAEPFVNNGTYPCLVIILEDRNGSALYTYGLSNRTTNAIPDNHTTFEIGSVSKTFTGLLLADAEIRGILNLSAPIQIYVPNGVTVPTWHGRDITLSDLATHTSALPNVPDDFFRYQNIFDPIETQAESTFRGYEEISADDVYTWLSTLTLERGPGESWEYSNAGTAIAGDIVARTQNKSFSELVDERILRPLGMNSTAAGWRTDLLERSAAGYRGYAPDNDEGMIIRYNEFWSPTAGIISDADDMAVYLALQLGFIDTPDGLLNAVNMSHEPRTVRSTDGVKLWQSLFWDTFETEDNPWTHLKAGETNRFMADIAFVRDKGIGVVVFSNTAYFSDNHVESDVAIPLIKLMLEKR</sequence>
<accession>A0A8E7B1E7</accession>
<dbReference type="InterPro" id="IPR050491">
    <property type="entry name" value="AmpC-like"/>
</dbReference>
<dbReference type="RefSeq" id="WP_214419375.1">
    <property type="nucleotide sequence ID" value="NZ_CP075546.1"/>
</dbReference>
<dbReference type="Pfam" id="PF00144">
    <property type="entry name" value="Beta-lactamase"/>
    <property type="match status" value="1"/>
</dbReference>
<reference evidence="5 6" key="1">
    <citation type="submission" date="2021-05" db="EMBL/GenBank/DDBJ databases">
        <title>A novel Methanospirillum isolate from a pyrite-forming mixed culture.</title>
        <authorList>
            <person name="Bunk B."/>
            <person name="Sproer C."/>
            <person name="Spring S."/>
            <person name="Pester M."/>
        </authorList>
    </citation>
    <scope>NUCLEOTIDE SEQUENCE [LARGE SCALE GENOMIC DNA]</scope>
    <source>
        <strain evidence="5 6">J.3.6.1-F.2.7.3</strain>
    </source>
</reference>
<dbReference type="InterPro" id="IPR001586">
    <property type="entry name" value="Beta-lactam_class-C_AS"/>
</dbReference>
<dbReference type="EMBL" id="CP075546">
    <property type="protein sequence ID" value="QVV88566.1"/>
    <property type="molecule type" value="Genomic_DNA"/>
</dbReference>
<name>A0A8E7B1E7_9EURY</name>
<dbReference type="GO" id="GO:0046677">
    <property type="term" value="P:response to antibiotic"/>
    <property type="evidence" value="ECO:0007669"/>
    <property type="project" value="UniProtKB-KW"/>
</dbReference>
<organism evidence="5 6">
    <name type="scientific">Methanospirillum purgamenti</name>
    <dbReference type="NCBI Taxonomy" id="2834276"/>
    <lineage>
        <taxon>Archaea</taxon>
        <taxon>Methanobacteriati</taxon>
        <taxon>Methanobacteriota</taxon>
        <taxon>Stenosarchaea group</taxon>
        <taxon>Methanomicrobia</taxon>
        <taxon>Methanomicrobiales</taxon>
        <taxon>Methanospirillaceae</taxon>
        <taxon>Methanospirillum</taxon>
    </lineage>
</organism>
<dbReference type="PANTHER" id="PTHR46825">
    <property type="entry name" value="D-ALANYL-D-ALANINE-CARBOXYPEPTIDASE/ENDOPEPTIDASE AMPH"/>
    <property type="match status" value="1"/>
</dbReference>
<evidence type="ECO:0000313" key="6">
    <source>
        <dbReference type="Proteomes" id="UP000680656"/>
    </source>
</evidence>
<dbReference type="GO" id="GO:0008800">
    <property type="term" value="F:beta-lactamase activity"/>
    <property type="evidence" value="ECO:0007669"/>
    <property type="project" value="UniProtKB-EC"/>
</dbReference>
<dbReference type="PROSITE" id="PS00336">
    <property type="entry name" value="BETA_LACTAMASE_C"/>
    <property type="match status" value="1"/>
</dbReference>
<dbReference type="InterPro" id="IPR001466">
    <property type="entry name" value="Beta-lactam-related"/>
</dbReference>
<feature type="domain" description="Beta-lactamase-related" evidence="4">
    <location>
        <begin position="56"/>
        <end position="390"/>
    </location>
</feature>
<gene>
    <name evidence="5" type="ORF">KHC33_14765</name>
</gene>
<protein>
    <submittedName>
        <fullName evidence="5">Serine hydrolase</fullName>
    </submittedName>
</protein>